<gene>
    <name evidence="10" type="ORF">TIFTF001_002830</name>
</gene>
<reference evidence="10" key="1">
    <citation type="submission" date="2023-07" db="EMBL/GenBank/DDBJ databases">
        <title>draft genome sequence of fig (Ficus carica).</title>
        <authorList>
            <person name="Takahashi T."/>
            <person name="Nishimura K."/>
        </authorList>
    </citation>
    <scope>NUCLEOTIDE SEQUENCE</scope>
</reference>
<keyword evidence="6" id="KW-0256">Endoplasmic reticulum</keyword>
<keyword evidence="5" id="KW-0812">Transmembrane</keyword>
<dbReference type="PANTHER" id="PTHR28650">
    <property type="entry name" value="PHOSPHATIDYLINOSITOL-GLYCAN BIOSYNTHESIS CLASS X PROTEIN"/>
    <property type="match status" value="1"/>
</dbReference>
<proteinExistence type="inferred from homology"/>
<keyword evidence="8" id="KW-0472">Membrane</keyword>
<sequence>MRVKGLFIFRYRYLDDSDYKVFITQELPFALCDAPSDNLNLVPRLSVLERKLIGEGSHRRLFSSIRINIEQGSISELSHCNCAVIIIERLPSGVFADPFELQHLLQRGVFNDIAVFGDTNLESPSFLSNRSAVEIHMDVDFNNLMEKNEIDIKLDLPLHARYQPLTETGYSEVRFGAPDLFLRCSAERETHNQSCLYTIENVECESRYGTVVWKIPSGHQQLQKFKTILKFKSLTSFSFDVFLLAIERNS</sequence>
<keyword evidence="9" id="KW-0325">Glycoprotein</keyword>
<dbReference type="InterPro" id="IPR013233">
    <property type="entry name" value="PIG-X/PBN1"/>
</dbReference>
<evidence type="ECO:0000256" key="5">
    <source>
        <dbReference type="ARBA" id="ARBA00022692"/>
    </source>
</evidence>
<evidence type="ECO:0000256" key="2">
    <source>
        <dbReference type="ARBA" id="ARBA00004687"/>
    </source>
</evidence>
<evidence type="ECO:0000256" key="9">
    <source>
        <dbReference type="ARBA" id="ARBA00023180"/>
    </source>
</evidence>
<evidence type="ECO:0000313" key="11">
    <source>
        <dbReference type="Proteomes" id="UP001187192"/>
    </source>
</evidence>
<evidence type="ECO:0000313" key="10">
    <source>
        <dbReference type="EMBL" id="GMN30496.1"/>
    </source>
</evidence>
<dbReference type="SMART" id="SM00780">
    <property type="entry name" value="PIG-X"/>
    <property type="match status" value="1"/>
</dbReference>
<keyword evidence="11" id="KW-1185">Reference proteome</keyword>
<name>A0AA87ZPP7_FICCA</name>
<organism evidence="10 11">
    <name type="scientific">Ficus carica</name>
    <name type="common">Common fig</name>
    <dbReference type="NCBI Taxonomy" id="3494"/>
    <lineage>
        <taxon>Eukaryota</taxon>
        <taxon>Viridiplantae</taxon>
        <taxon>Streptophyta</taxon>
        <taxon>Embryophyta</taxon>
        <taxon>Tracheophyta</taxon>
        <taxon>Spermatophyta</taxon>
        <taxon>Magnoliopsida</taxon>
        <taxon>eudicotyledons</taxon>
        <taxon>Gunneridae</taxon>
        <taxon>Pentapetalae</taxon>
        <taxon>rosids</taxon>
        <taxon>fabids</taxon>
        <taxon>Rosales</taxon>
        <taxon>Moraceae</taxon>
        <taxon>Ficeae</taxon>
        <taxon>Ficus</taxon>
    </lineage>
</organism>
<dbReference type="GO" id="GO:0005789">
    <property type="term" value="C:endoplasmic reticulum membrane"/>
    <property type="evidence" value="ECO:0007669"/>
    <property type="project" value="UniProtKB-SubCell"/>
</dbReference>
<comment type="similarity">
    <text evidence="3">Belongs to the PIGX family.</text>
</comment>
<dbReference type="Proteomes" id="UP001187192">
    <property type="component" value="Unassembled WGS sequence"/>
</dbReference>
<dbReference type="EMBL" id="BTGU01000003">
    <property type="protein sequence ID" value="GMN30496.1"/>
    <property type="molecule type" value="Genomic_DNA"/>
</dbReference>
<dbReference type="Pfam" id="PF08320">
    <property type="entry name" value="PIG-X"/>
    <property type="match status" value="1"/>
</dbReference>
<accession>A0AA87ZPP7</accession>
<evidence type="ECO:0000256" key="3">
    <source>
        <dbReference type="ARBA" id="ARBA00010345"/>
    </source>
</evidence>
<comment type="subcellular location">
    <subcellularLocation>
        <location evidence="1">Endoplasmic reticulum membrane</location>
        <topology evidence="1">Single-pass membrane protein</topology>
    </subcellularLocation>
</comment>
<dbReference type="Gramene" id="FCD_00025091-RA">
    <property type="protein sequence ID" value="FCD_00025091-RA:cds"/>
    <property type="gene ID" value="FCD_00025091"/>
</dbReference>
<keyword evidence="7" id="KW-1133">Transmembrane helix</keyword>
<protein>
    <recommendedName>
        <fullName evidence="12">Phosphatidylinositol-glycan biosynthesis class X protein</fullName>
    </recommendedName>
</protein>
<evidence type="ECO:0000256" key="8">
    <source>
        <dbReference type="ARBA" id="ARBA00023136"/>
    </source>
</evidence>
<dbReference type="AlphaFoldDB" id="A0AA87ZPP7"/>
<evidence type="ECO:0000256" key="4">
    <source>
        <dbReference type="ARBA" id="ARBA00022502"/>
    </source>
</evidence>
<evidence type="ECO:0000256" key="7">
    <source>
        <dbReference type="ARBA" id="ARBA00022989"/>
    </source>
</evidence>
<evidence type="ECO:0008006" key="12">
    <source>
        <dbReference type="Google" id="ProtNLM"/>
    </source>
</evidence>
<dbReference type="PANTHER" id="PTHR28650:SF1">
    <property type="entry name" value="PHOSPHATIDYLINOSITOL-GLYCAN BIOSYNTHESIS CLASS X PROTEIN"/>
    <property type="match status" value="1"/>
</dbReference>
<evidence type="ECO:0000256" key="6">
    <source>
        <dbReference type="ARBA" id="ARBA00022824"/>
    </source>
</evidence>
<dbReference type="InterPro" id="IPR040039">
    <property type="entry name" value="PIGX"/>
</dbReference>
<comment type="caution">
    <text evidence="10">The sequence shown here is derived from an EMBL/GenBank/DDBJ whole genome shotgun (WGS) entry which is preliminary data.</text>
</comment>
<evidence type="ECO:0000256" key="1">
    <source>
        <dbReference type="ARBA" id="ARBA00004389"/>
    </source>
</evidence>
<comment type="pathway">
    <text evidence="2">Glycolipid biosynthesis; glycosylphosphatidylinositol-anchor biosynthesis.</text>
</comment>
<dbReference type="GO" id="GO:0006506">
    <property type="term" value="P:GPI anchor biosynthetic process"/>
    <property type="evidence" value="ECO:0007669"/>
    <property type="project" value="UniProtKB-KW"/>
</dbReference>
<keyword evidence="4" id="KW-0337">GPI-anchor biosynthesis</keyword>